<name>A0A518K3G6_9BACT</name>
<evidence type="ECO:0008006" key="5">
    <source>
        <dbReference type="Google" id="ProtNLM"/>
    </source>
</evidence>
<dbReference type="EMBL" id="CP036349">
    <property type="protein sequence ID" value="QDV72342.1"/>
    <property type="molecule type" value="Genomic_DNA"/>
</dbReference>
<dbReference type="RefSeq" id="WP_197529682.1">
    <property type="nucleotide sequence ID" value="NZ_CP036349.1"/>
</dbReference>
<proteinExistence type="predicted"/>
<feature type="chain" id="PRO_5022003771" description="Secreted protein" evidence="2">
    <location>
        <begin position="21"/>
        <end position="355"/>
    </location>
</feature>
<reference evidence="3 4" key="1">
    <citation type="submission" date="2019-02" db="EMBL/GenBank/DDBJ databases">
        <title>Deep-cultivation of Planctomycetes and their phenomic and genomic characterization uncovers novel biology.</title>
        <authorList>
            <person name="Wiegand S."/>
            <person name="Jogler M."/>
            <person name="Boedeker C."/>
            <person name="Pinto D."/>
            <person name="Vollmers J."/>
            <person name="Rivas-Marin E."/>
            <person name="Kohn T."/>
            <person name="Peeters S.H."/>
            <person name="Heuer A."/>
            <person name="Rast P."/>
            <person name="Oberbeckmann S."/>
            <person name="Bunk B."/>
            <person name="Jeske O."/>
            <person name="Meyerdierks A."/>
            <person name="Storesund J.E."/>
            <person name="Kallscheuer N."/>
            <person name="Luecker S."/>
            <person name="Lage O.M."/>
            <person name="Pohl T."/>
            <person name="Merkel B.J."/>
            <person name="Hornburger P."/>
            <person name="Mueller R.-W."/>
            <person name="Bruemmer F."/>
            <person name="Labrenz M."/>
            <person name="Spormann A.M."/>
            <person name="Op den Camp H."/>
            <person name="Overmann J."/>
            <person name="Amann R."/>
            <person name="Jetten M.S.M."/>
            <person name="Mascher T."/>
            <person name="Medema M.H."/>
            <person name="Devos D.P."/>
            <person name="Kaster A.-K."/>
            <person name="Ovreas L."/>
            <person name="Rohde M."/>
            <person name="Galperin M.Y."/>
            <person name="Jogler C."/>
        </authorList>
    </citation>
    <scope>NUCLEOTIDE SEQUENCE [LARGE SCALE GENOMIC DNA]</scope>
    <source>
        <strain evidence="3 4">Spa11</strain>
    </source>
</reference>
<feature type="region of interest" description="Disordered" evidence="1">
    <location>
        <begin position="329"/>
        <end position="355"/>
    </location>
</feature>
<gene>
    <name evidence="3" type="ORF">Spa11_05160</name>
</gene>
<organism evidence="3 4">
    <name type="scientific">Botrimarina mediterranea</name>
    <dbReference type="NCBI Taxonomy" id="2528022"/>
    <lineage>
        <taxon>Bacteria</taxon>
        <taxon>Pseudomonadati</taxon>
        <taxon>Planctomycetota</taxon>
        <taxon>Planctomycetia</taxon>
        <taxon>Pirellulales</taxon>
        <taxon>Lacipirellulaceae</taxon>
        <taxon>Botrimarina</taxon>
    </lineage>
</organism>
<keyword evidence="2" id="KW-0732">Signal</keyword>
<evidence type="ECO:0000313" key="4">
    <source>
        <dbReference type="Proteomes" id="UP000316426"/>
    </source>
</evidence>
<protein>
    <recommendedName>
        <fullName evidence="5">Secreted protein</fullName>
    </recommendedName>
</protein>
<feature type="compositionally biased region" description="Low complexity" evidence="1">
    <location>
        <begin position="342"/>
        <end position="355"/>
    </location>
</feature>
<dbReference type="AlphaFoldDB" id="A0A518K3G6"/>
<accession>A0A518K3G6</accession>
<feature type="signal peptide" evidence="2">
    <location>
        <begin position="1"/>
        <end position="20"/>
    </location>
</feature>
<dbReference type="Proteomes" id="UP000316426">
    <property type="component" value="Chromosome"/>
</dbReference>
<evidence type="ECO:0000256" key="1">
    <source>
        <dbReference type="SAM" id="MobiDB-lite"/>
    </source>
</evidence>
<sequence length="355" mass="39595" precursor="true">MLTRRLAVAAFCFVPALSLADKPFVPGTGDHIYQAFDDFEDANWSYRLNLPKSSYEQDENQRAPGAVSANKLWHEGAKRGTPDVVKRVATPPGGIPGSEGALLFQSKDTGIPGRITNQQQQDDLLMKVDRMIGRSIPVTWQPSCTVRVYLPPFEQWEQRSGASFGMRADCRGRIPEGETAAYWPGMFILFQKGNAQNGGADHAQITVRSNGNGQDMRSTKITEPGWWTLGMSFTPDGQIHYYGHAGVEDLTEEDFLASSFPYNYRCLAFDNFFFNVANWDNGKSWSTPWVIDDPKVFVIPPAGQSIASLPRKKGQRVETFPITHIHDADKPKSKNPFNFLFGGSRNAGRSSRSHR</sequence>
<dbReference type="KEGG" id="bmei:Spa11_05160"/>
<keyword evidence="4" id="KW-1185">Reference proteome</keyword>
<evidence type="ECO:0000256" key="2">
    <source>
        <dbReference type="SAM" id="SignalP"/>
    </source>
</evidence>
<evidence type="ECO:0000313" key="3">
    <source>
        <dbReference type="EMBL" id="QDV72342.1"/>
    </source>
</evidence>